<dbReference type="InterPro" id="IPR002577">
    <property type="entry name" value="HTH_HxlR"/>
</dbReference>
<organism evidence="5 6">
    <name type="scientific">Candidatus Erysipelatoclostridium merdavium</name>
    <dbReference type="NCBI Taxonomy" id="2838566"/>
    <lineage>
        <taxon>Bacteria</taxon>
        <taxon>Bacillati</taxon>
        <taxon>Bacillota</taxon>
        <taxon>Erysipelotrichia</taxon>
        <taxon>Erysipelotrichales</taxon>
        <taxon>Erysipelotrichales incertae sedis</taxon>
    </lineage>
</organism>
<keyword evidence="1" id="KW-0805">Transcription regulation</keyword>
<evidence type="ECO:0000313" key="6">
    <source>
        <dbReference type="Proteomes" id="UP000886724"/>
    </source>
</evidence>
<evidence type="ECO:0000313" key="5">
    <source>
        <dbReference type="EMBL" id="HIX80896.1"/>
    </source>
</evidence>
<dbReference type="InterPro" id="IPR036390">
    <property type="entry name" value="WH_DNA-bd_sf"/>
</dbReference>
<keyword evidence="3" id="KW-0804">Transcription</keyword>
<evidence type="ECO:0000256" key="1">
    <source>
        <dbReference type="ARBA" id="ARBA00023015"/>
    </source>
</evidence>
<dbReference type="PANTHER" id="PTHR33204">
    <property type="entry name" value="TRANSCRIPTIONAL REGULATOR, MARR FAMILY"/>
    <property type="match status" value="1"/>
</dbReference>
<dbReference type="GO" id="GO:0003677">
    <property type="term" value="F:DNA binding"/>
    <property type="evidence" value="ECO:0007669"/>
    <property type="project" value="UniProtKB-KW"/>
</dbReference>
<dbReference type="PANTHER" id="PTHR33204:SF37">
    <property type="entry name" value="HTH-TYPE TRANSCRIPTIONAL REGULATOR YODB"/>
    <property type="match status" value="1"/>
</dbReference>
<dbReference type="EMBL" id="DXET01000072">
    <property type="protein sequence ID" value="HIX80896.1"/>
    <property type="molecule type" value="Genomic_DNA"/>
</dbReference>
<comment type="caution">
    <text evidence="5">The sequence shown here is derived from an EMBL/GenBank/DDBJ whole genome shotgun (WGS) entry which is preliminary data.</text>
</comment>
<reference evidence="5" key="1">
    <citation type="journal article" date="2021" name="PeerJ">
        <title>Extensive microbial diversity within the chicken gut microbiome revealed by metagenomics and culture.</title>
        <authorList>
            <person name="Gilroy R."/>
            <person name="Ravi A."/>
            <person name="Getino M."/>
            <person name="Pursley I."/>
            <person name="Horton D.L."/>
            <person name="Alikhan N.F."/>
            <person name="Baker D."/>
            <person name="Gharbi K."/>
            <person name="Hall N."/>
            <person name="Watson M."/>
            <person name="Adriaenssens E.M."/>
            <person name="Foster-Nyarko E."/>
            <person name="Jarju S."/>
            <person name="Secka A."/>
            <person name="Antonio M."/>
            <person name="Oren A."/>
            <person name="Chaudhuri R.R."/>
            <person name="La Ragione R."/>
            <person name="Hildebrand F."/>
            <person name="Pallen M.J."/>
        </authorList>
    </citation>
    <scope>NUCLEOTIDE SEQUENCE</scope>
    <source>
        <strain evidence="5">ChiGjej1B1-14440</strain>
    </source>
</reference>
<evidence type="ECO:0000256" key="3">
    <source>
        <dbReference type="ARBA" id="ARBA00023163"/>
    </source>
</evidence>
<dbReference type="SUPFAM" id="SSF46785">
    <property type="entry name" value="Winged helix' DNA-binding domain"/>
    <property type="match status" value="1"/>
</dbReference>
<gene>
    <name evidence="5" type="ORF">H9980_02850</name>
</gene>
<dbReference type="PROSITE" id="PS51118">
    <property type="entry name" value="HTH_HXLR"/>
    <property type="match status" value="1"/>
</dbReference>
<evidence type="ECO:0000259" key="4">
    <source>
        <dbReference type="PROSITE" id="PS51118"/>
    </source>
</evidence>
<protein>
    <submittedName>
        <fullName evidence="5">Helix-turn-helix transcriptional regulator</fullName>
    </submittedName>
</protein>
<dbReference type="InterPro" id="IPR036388">
    <property type="entry name" value="WH-like_DNA-bd_sf"/>
</dbReference>
<evidence type="ECO:0000256" key="2">
    <source>
        <dbReference type="ARBA" id="ARBA00023125"/>
    </source>
</evidence>
<feature type="domain" description="HTH hxlR-type" evidence="4">
    <location>
        <begin position="10"/>
        <end position="108"/>
    </location>
</feature>
<reference evidence="5" key="2">
    <citation type="submission" date="2021-04" db="EMBL/GenBank/DDBJ databases">
        <authorList>
            <person name="Gilroy R."/>
        </authorList>
    </citation>
    <scope>NUCLEOTIDE SEQUENCE</scope>
    <source>
        <strain evidence="5">ChiGjej1B1-14440</strain>
    </source>
</reference>
<dbReference type="Gene3D" id="1.10.10.10">
    <property type="entry name" value="Winged helix-like DNA-binding domain superfamily/Winged helix DNA-binding domain"/>
    <property type="match status" value="1"/>
</dbReference>
<keyword evidence="2" id="KW-0238">DNA-binding</keyword>
<sequence length="108" mass="12351">MLKKENMPECPVATTVQLIGSKWKLLILRDLLTGKKRYNELRKSLPDISQKVLTTTLKSMVNDGIVIRTAYPEVPPRVEYSLSELGESMRPVIAVMEQWGNEYKKSLD</sequence>
<dbReference type="Pfam" id="PF01638">
    <property type="entry name" value="HxlR"/>
    <property type="match status" value="1"/>
</dbReference>
<dbReference type="Proteomes" id="UP000886724">
    <property type="component" value="Unassembled WGS sequence"/>
</dbReference>
<dbReference type="AlphaFoldDB" id="A0A9D1XKL2"/>
<name>A0A9D1XKL2_9FIRM</name>
<accession>A0A9D1XKL2</accession>
<proteinExistence type="predicted"/>